<reference evidence="1 2" key="1">
    <citation type="submission" date="2005-07" db="EMBL/GenBank/DDBJ databases">
        <authorList>
            <person name="Mural R.J."/>
            <person name="Li P.W."/>
            <person name="Adams M.D."/>
            <person name="Amanatides P.G."/>
            <person name="Baden-Tillson H."/>
            <person name="Barnstead M."/>
            <person name="Chin S.H."/>
            <person name="Dew I."/>
            <person name="Evans C.A."/>
            <person name="Ferriera S."/>
            <person name="Flanigan M."/>
            <person name="Fosler C."/>
            <person name="Glodek A."/>
            <person name="Gu Z."/>
            <person name="Holt R.A."/>
            <person name="Jennings D."/>
            <person name="Kraft C.L."/>
            <person name="Lu F."/>
            <person name="Nguyen T."/>
            <person name="Nusskern D.R."/>
            <person name="Pfannkoch C.M."/>
            <person name="Sitter C."/>
            <person name="Sutton G.G."/>
            <person name="Venter J.C."/>
            <person name="Wang Z."/>
            <person name="Woodage T."/>
            <person name="Zheng X.H."/>
            <person name="Zhong F."/>
        </authorList>
    </citation>
    <scope>NUCLEOTIDE SEQUENCE [LARGE SCALE GENOMIC DNA]</scope>
    <source>
        <strain>BN</strain>
        <strain evidence="2">Sprague-Dawley</strain>
    </source>
</reference>
<dbReference type="EMBL" id="CH473948">
    <property type="protein sequence ID" value="EDM05608.1"/>
    <property type="molecule type" value="Genomic_DNA"/>
</dbReference>
<proteinExistence type="predicted"/>
<evidence type="ECO:0000313" key="2">
    <source>
        <dbReference type="Proteomes" id="UP000234681"/>
    </source>
</evidence>
<dbReference type="AlphaFoldDB" id="A6HHV3"/>
<dbReference type="Proteomes" id="UP000234681">
    <property type="component" value="Chromosome 10"/>
</dbReference>
<sequence length="29" mass="3074">MGWGWMCGSCPAPQADWGFQKGAQMDGIG</sequence>
<evidence type="ECO:0000313" key="1">
    <source>
        <dbReference type="EMBL" id="EDM05608.1"/>
    </source>
</evidence>
<accession>A6HHV3</accession>
<organism evidence="1 2">
    <name type="scientific">Rattus norvegicus</name>
    <name type="common">Rat</name>
    <dbReference type="NCBI Taxonomy" id="10116"/>
    <lineage>
        <taxon>Eukaryota</taxon>
        <taxon>Metazoa</taxon>
        <taxon>Chordata</taxon>
        <taxon>Craniata</taxon>
        <taxon>Vertebrata</taxon>
        <taxon>Euteleostomi</taxon>
        <taxon>Mammalia</taxon>
        <taxon>Eutheria</taxon>
        <taxon>Euarchontoglires</taxon>
        <taxon>Glires</taxon>
        <taxon>Rodentia</taxon>
        <taxon>Myomorpha</taxon>
        <taxon>Muroidea</taxon>
        <taxon>Muridae</taxon>
        <taxon>Murinae</taxon>
        <taxon>Rattus</taxon>
    </lineage>
</organism>
<protein>
    <submittedName>
        <fullName evidence="1">RCG34863</fullName>
    </submittedName>
</protein>
<gene>
    <name evidence="1" type="ORF">rCG_34863</name>
</gene>
<name>A6HHV3_RAT</name>